<evidence type="ECO:0000313" key="4">
    <source>
        <dbReference type="Proteomes" id="UP001597519"/>
    </source>
</evidence>
<evidence type="ECO:0000259" key="1">
    <source>
        <dbReference type="Pfam" id="PF03354"/>
    </source>
</evidence>
<dbReference type="Proteomes" id="UP001597519">
    <property type="component" value="Unassembled WGS sequence"/>
</dbReference>
<proteinExistence type="predicted"/>
<evidence type="ECO:0000259" key="2">
    <source>
        <dbReference type="Pfam" id="PF20441"/>
    </source>
</evidence>
<name>A0ABW5WUY8_9STAP</name>
<accession>A0ABW5WUY8</accession>
<protein>
    <submittedName>
        <fullName evidence="3">Terminase large subunit</fullName>
    </submittedName>
</protein>
<dbReference type="InterPro" id="IPR046462">
    <property type="entry name" value="TerL_nuclease"/>
</dbReference>
<dbReference type="EMBL" id="JBHUOQ010000001">
    <property type="protein sequence ID" value="MFD2829224.1"/>
    <property type="molecule type" value="Genomic_DNA"/>
</dbReference>
<dbReference type="InterPro" id="IPR046461">
    <property type="entry name" value="TerL_ATPase"/>
</dbReference>
<dbReference type="Gene3D" id="3.40.50.300">
    <property type="entry name" value="P-loop containing nucleotide triphosphate hydrolases"/>
    <property type="match status" value="1"/>
</dbReference>
<dbReference type="Pfam" id="PF20441">
    <property type="entry name" value="TerL_nuclease"/>
    <property type="match status" value="1"/>
</dbReference>
<dbReference type="PANTHER" id="PTHR41287:SF1">
    <property type="entry name" value="PROTEIN YMFN"/>
    <property type="match status" value="1"/>
</dbReference>
<dbReference type="Pfam" id="PF03354">
    <property type="entry name" value="TerL_ATPase"/>
    <property type="match status" value="1"/>
</dbReference>
<evidence type="ECO:0000313" key="3">
    <source>
        <dbReference type="EMBL" id="MFD2829224.1"/>
    </source>
</evidence>
<feature type="domain" description="Terminase large subunit-like endonuclease" evidence="2">
    <location>
        <begin position="275"/>
        <end position="572"/>
    </location>
</feature>
<dbReference type="InterPro" id="IPR005021">
    <property type="entry name" value="Terminase_largesu-like"/>
</dbReference>
<comment type="caution">
    <text evidence="3">The sequence shown here is derived from an EMBL/GenBank/DDBJ whole genome shotgun (WGS) entry which is preliminary data.</text>
</comment>
<organism evidence="3 4">
    <name type="scientific">Corticicoccus populi</name>
    <dbReference type="NCBI Taxonomy" id="1812821"/>
    <lineage>
        <taxon>Bacteria</taxon>
        <taxon>Bacillati</taxon>
        <taxon>Bacillota</taxon>
        <taxon>Bacilli</taxon>
        <taxon>Bacillales</taxon>
        <taxon>Staphylococcaceae</taxon>
        <taxon>Corticicoccus</taxon>
    </lineage>
</organism>
<dbReference type="InterPro" id="IPR027417">
    <property type="entry name" value="P-loop_NTPase"/>
</dbReference>
<sequence>MTVKNKSTKNPKGAGRKKLNHDYATEYAEKVVSGEITASKKNIQVAKRHLNDIKVQNVLNYQWKPEEANKVIKFIEMLPDPKTGIPLKLELFQKFILSSLIGWQDEEGYRRFKKAYISMSRKNGKTLIINGLAVYELMLGKYPTDQREILIAAKTLRQAQTLYKMAYRQLNLLKANSQTLRKQLEMRKTDIVHIPSDSSMRSVANNPDAVDSLNPCVSIIDEAAGLEDTEMYNRLKSGMSLQKNGLMVLISTASNKLNSLMYSEYKYITNLLNEKITNNNYFVYCAEQDSEDEIEDTELWVKSNPLLSNKTHHNTILKNIKQDIDEQRELGEEQGVLIKNFNMWQSESSSTYISDKSWQACSTDEVIDITGTDTVVGLDLSKVDDLTSVSFCHLIDKKKIYVDSHSFISTRTPLEVKMKRDKVDYLKMEQEGYATITKSESGVIDYTEVIEYILDYEKKRNLNIKAVMFDPYNIGTFEQAMKTYEEKHKIKIKWEFIEQSQQMYKLSPVIKNFRIGVWNKEIIHSNNPLLNYALNNAVAKEELNSNIRVQKKSRYTKIDPLAALFNAYGEAQHLAFKPMSINEKIKSGKFSL</sequence>
<gene>
    <name evidence="3" type="ORF">ACFSX4_02015</name>
</gene>
<feature type="domain" description="Terminase large subunit-like ATPase" evidence="1">
    <location>
        <begin position="92"/>
        <end position="269"/>
    </location>
</feature>
<dbReference type="PANTHER" id="PTHR41287">
    <property type="match status" value="1"/>
</dbReference>
<dbReference type="RefSeq" id="WP_377771038.1">
    <property type="nucleotide sequence ID" value="NZ_JBHUOQ010000001.1"/>
</dbReference>
<keyword evidence="4" id="KW-1185">Reference proteome</keyword>
<reference evidence="4" key="1">
    <citation type="journal article" date="2019" name="Int. J. Syst. Evol. Microbiol.">
        <title>The Global Catalogue of Microorganisms (GCM) 10K type strain sequencing project: providing services to taxonomists for standard genome sequencing and annotation.</title>
        <authorList>
            <consortium name="The Broad Institute Genomics Platform"/>
            <consortium name="The Broad Institute Genome Sequencing Center for Infectious Disease"/>
            <person name="Wu L."/>
            <person name="Ma J."/>
        </authorList>
    </citation>
    <scope>NUCLEOTIDE SEQUENCE [LARGE SCALE GENOMIC DNA]</scope>
    <source>
        <strain evidence="4">KCTC 33575</strain>
    </source>
</reference>